<feature type="region of interest" description="Disordered" evidence="1">
    <location>
        <begin position="195"/>
        <end position="247"/>
    </location>
</feature>
<evidence type="ECO:0000256" key="1">
    <source>
        <dbReference type="SAM" id="MobiDB-lite"/>
    </source>
</evidence>
<comment type="caution">
    <text evidence="2">The sequence shown here is derived from an EMBL/GenBank/DDBJ whole genome shotgun (WGS) entry which is preliminary data.</text>
</comment>
<proteinExistence type="predicted"/>
<dbReference type="PANTHER" id="PTHR41390">
    <property type="entry name" value="CHROMOSOME 7, WHOLE GENOME SHOTGUN SEQUENCE"/>
    <property type="match status" value="1"/>
</dbReference>
<accession>A0ABR1PUG3</accession>
<evidence type="ECO:0000313" key="2">
    <source>
        <dbReference type="EMBL" id="KAK7938085.1"/>
    </source>
</evidence>
<name>A0ABR1PUG3_9PEZI</name>
<dbReference type="GeneID" id="92084237"/>
<dbReference type="PANTHER" id="PTHR41390:SF1">
    <property type="entry name" value="NADH-UBIQUINONE OXIDOREDUCTASE 213 KDA SUBUNIT"/>
    <property type="match status" value="1"/>
</dbReference>
<reference evidence="2 3" key="1">
    <citation type="submission" date="2023-01" db="EMBL/GenBank/DDBJ databases">
        <title>Analysis of 21 Apiospora genomes using comparative genomics revels a genus with tremendous synthesis potential of carbohydrate active enzymes and secondary metabolites.</title>
        <authorList>
            <person name="Sorensen T."/>
        </authorList>
    </citation>
    <scope>NUCLEOTIDE SEQUENCE [LARGE SCALE GENOMIC DNA]</scope>
    <source>
        <strain evidence="2 3">CBS 24483</strain>
    </source>
</reference>
<sequence length="247" mass="25720">MSPATPSSDQRHPNPTGDEMPTRAELFEIGTKSLQTGALTGVLGAAFGAGSGIMRAAPPGLFALVAGIQWFALGSSFMASRSLLWHAWGGEEYLTAADKVKAGAAAGGVSGMIGGMARGPRNILPGILFFSTLAGGTTYVSQKLQSQEPKEKKSIMASKWSPMRQISDQEYEKILEDKVLRIDAELAILNDNIASLKGESSPGGSESPEAGGSKPAAEAGKAVPPASGTQNAKKARPRWFSWGGRSS</sequence>
<dbReference type="RefSeq" id="XP_066693413.1">
    <property type="nucleotide sequence ID" value="XM_066851175.1"/>
</dbReference>
<gene>
    <name evidence="2" type="ORF">PG986_014953</name>
</gene>
<keyword evidence="3" id="KW-1185">Reference proteome</keyword>
<protein>
    <submittedName>
        <fullName evidence="2">Uncharacterized protein</fullName>
    </submittedName>
</protein>
<feature type="compositionally biased region" description="Low complexity" evidence="1">
    <location>
        <begin position="197"/>
        <end position="215"/>
    </location>
</feature>
<dbReference type="EMBL" id="JAQQWE010000010">
    <property type="protein sequence ID" value="KAK7938085.1"/>
    <property type="molecule type" value="Genomic_DNA"/>
</dbReference>
<organism evidence="2 3">
    <name type="scientific">Apiospora aurea</name>
    <dbReference type="NCBI Taxonomy" id="335848"/>
    <lineage>
        <taxon>Eukaryota</taxon>
        <taxon>Fungi</taxon>
        <taxon>Dikarya</taxon>
        <taxon>Ascomycota</taxon>
        <taxon>Pezizomycotina</taxon>
        <taxon>Sordariomycetes</taxon>
        <taxon>Xylariomycetidae</taxon>
        <taxon>Amphisphaeriales</taxon>
        <taxon>Apiosporaceae</taxon>
        <taxon>Apiospora</taxon>
    </lineage>
</organism>
<feature type="region of interest" description="Disordered" evidence="1">
    <location>
        <begin position="1"/>
        <end position="21"/>
    </location>
</feature>
<evidence type="ECO:0000313" key="3">
    <source>
        <dbReference type="Proteomes" id="UP001391051"/>
    </source>
</evidence>
<dbReference type="Proteomes" id="UP001391051">
    <property type="component" value="Unassembled WGS sequence"/>
</dbReference>